<feature type="compositionally biased region" description="Basic and acidic residues" evidence="3">
    <location>
        <begin position="213"/>
        <end position="236"/>
    </location>
</feature>
<feature type="transmembrane region" description="Helical" evidence="4">
    <location>
        <begin position="496"/>
        <end position="516"/>
    </location>
</feature>
<feature type="compositionally biased region" description="Gly residues" evidence="3">
    <location>
        <begin position="446"/>
        <end position="472"/>
    </location>
</feature>
<keyword evidence="4" id="KW-1133">Transmembrane helix</keyword>
<feature type="signal peptide" evidence="5">
    <location>
        <begin position="1"/>
        <end position="30"/>
    </location>
</feature>
<feature type="region of interest" description="Disordered" evidence="3">
    <location>
        <begin position="442"/>
        <end position="476"/>
    </location>
</feature>
<dbReference type="Pfam" id="PF04886">
    <property type="entry name" value="PT"/>
    <property type="match status" value="1"/>
</dbReference>
<reference evidence="7 8" key="1">
    <citation type="submission" date="2021-03" db="EMBL/GenBank/DDBJ databases">
        <title>Sequencing the genomes of 1000 actinobacteria strains.</title>
        <authorList>
            <person name="Klenk H.-P."/>
        </authorList>
    </citation>
    <scope>NUCLEOTIDE SEQUENCE [LARGE SCALE GENOMIC DNA]</scope>
    <source>
        <strain evidence="7 8">DSM 40843</strain>
    </source>
</reference>
<feature type="domain" description="Htaa" evidence="6">
    <location>
        <begin position="48"/>
        <end position="202"/>
    </location>
</feature>
<feature type="chain" id="PRO_5045953508" description="Htaa domain-containing protein" evidence="5">
    <location>
        <begin position="31"/>
        <end position="522"/>
    </location>
</feature>
<evidence type="ECO:0000313" key="8">
    <source>
        <dbReference type="Proteomes" id="UP001519311"/>
    </source>
</evidence>
<feature type="compositionally biased region" description="Low complexity" evidence="3">
    <location>
        <begin position="237"/>
        <end position="264"/>
    </location>
</feature>
<gene>
    <name evidence="7" type="ORF">JOF59_004096</name>
</gene>
<evidence type="ECO:0000259" key="6">
    <source>
        <dbReference type="Pfam" id="PF04213"/>
    </source>
</evidence>
<name>A0ABS4VCS3_9ACTN</name>
<evidence type="ECO:0000256" key="2">
    <source>
        <dbReference type="ARBA" id="ARBA00022737"/>
    </source>
</evidence>
<evidence type="ECO:0000256" key="5">
    <source>
        <dbReference type="SAM" id="SignalP"/>
    </source>
</evidence>
<dbReference type="Proteomes" id="UP001519311">
    <property type="component" value="Unassembled WGS sequence"/>
</dbReference>
<protein>
    <recommendedName>
        <fullName evidence="6">Htaa domain-containing protein</fullName>
    </recommendedName>
</protein>
<keyword evidence="4" id="KW-0812">Transmembrane</keyword>
<proteinExistence type="predicted"/>
<dbReference type="InterPro" id="IPR006970">
    <property type="entry name" value="PT"/>
</dbReference>
<evidence type="ECO:0000256" key="3">
    <source>
        <dbReference type="SAM" id="MobiDB-lite"/>
    </source>
</evidence>
<evidence type="ECO:0000256" key="1">
    <source>
        <dbReference type="ARBA" id="ARBA00022729"/>
    </source>
</evidence>
<keyword evidence="4" id="KW-0472">Membrane</keyword>
<dbReference type="EMBL" id="JAGINS010000001">
    <property type="protein sequence ID" value="MBP2361696.1"/>
    <property type="molecule type" value="Genomic_DNA"/>
</dbReference>
<dbReference type="InterPro" id="IPR007331">
    <property type="entry name" value="Htaa"/>
</dbReference>
<evidence type="ECO:0000256" key="4">
    <source>
        <dbReference type="SAM" id="Phobius"/>
    </source>
</evidence>
<feature type="domain" description="Htaa" evidence="6">
    <location>
        <begin position="270"/>
        <end position="433"/>
    </location>
</feature>
<sequence>MASHRRPAALAAAVATAAALGATFTLPALAADSTATAAATAPVMELTDGTLDWGFKASFRRYIGAAGKITVADGATQAAGNGVFTFANGEGTYDTGTHGTDTAFDGSVNFSAHGGVLDITLSDVKVSTAGTGGAITADVKTPQGTQDDVAVAALDLSKVRPGQGEGGAMVFKDIPATLTKAGSDAVDGQYAEGEVLDPATLSVKAVTPPPTEEPTKEPTKEPTEEPTKEPTEEPTKEPTAAPTGEPTTPASPAPSATATTPAAEQGAVVDGTLDWGVKKSFRTYITGPIANGKVVTTGGATASADGYRFPDATGRFDARKQTLDAAFGGTVHFLGHKDGDAYTLDLSLTGLEVRVKGSSGTLVADVTTKDRETGKVSTHTGLAVADLKLPAGELAAKEGVVTLSGVPATLSADGVKAFGGMYGKGEQLDALTVAVALDEDAELPGGTSGTSGTGSTGGGSTTGGSTTGGTVGGSTTAGTVGGAGSLASTGADLPTGALIAASGVVVAAGAGVVIAARRRRTV</sequence>
<evidence type="ECO:0000313" key="7">
    <source>
        <dbReference type="EMBL" id="MBP2361696.1"/>
    </source>
</evidence>
<dbReference type="RefSeq" id="WP_209470638.1">
    <property type="nucleotide sequence ID" value="NZ_JAGINS010000001.1"/>
</dbReference>
<accession>A0ABS4VCS3</accession>
<comment type="caution">
    <text evidence="7">The sequence shown here is derived from an EMBL/GenBank/DDBJ whole genome shotgun (WGS) entry which is preliminary data.</text>
</comment>
<dbReference type="Pfam" id="PF04213">
    <property type="entry name" value="HtaA"/>
    <property type="match status" value="2"/>
</dbReference>
<keyword evidence="2" id="KW-0677">Repeat</keyword>
<feature type="region of interest" description="Disordered" evidence="3">
    <location>
        <begin position="193"/>
        <end position="267"/>
    </location>
</feature>
<organism evidence="7 8">
    <name type="scientific">Streptomyces clavifer</name>
    <dbReference type="NCBI Taxonomy" id="68188"/>
    <lineage>
        <taxon>Bacteria</taxon>
        <taxon>Bacillati</taxon>
        <taxon>Actinomycetota</taxon>
        <taxon>Actinomycetes</taxon>
        <taxon>Kitasatosporales</taxon>
        <taxon>Streptomycetaceae</taxon>
        <taxon>Streptomyces</taxon>
    </lineage>
</organism>
<keyword evidence="1 5" id="KW-0732">Signal</keyword>
<keyword evidence="8" id="KW-1185">Reference proteome</keyword>